<sequence>MTHGDTLVDQAPLVSEEGKKQLEALRRAIPVTRMVDYGVPLGDALNIHAQTTAEEPPAWDVLCEQIAQRHLKVANEADIQRRSATAHQAWRAASALLQCAQLAFNQDGPRKLELYERSHAAMAQGARHVRHVEELIVPTSRGKLHGWVVRPVHCVPHAAVLILGGLSGWGSVYFGMAQALAARGLLAVLGEGPGQGLTRMRSGLHLDAESLALFGALLDAAAAECGDRVGVWGNSFGGLFAAHVAAHDPRVKAVCINGAPFAPIVPSFRTAREQMQAVFGVNEADLPNRLAAIAMSPVRHRIEGAMLVVEGGRDPMVPLGEQRAFLELSHPERSHVVSWDDGEHTIYNHAAARNALVADWFSDWLSP</sequence>
<dbReference type="PANTHER" id="PTHR22946:SF9">
    <property type="entry name" value="POLYKETIDE TRANSFERASE AF380"/>
    <property type="match status" value="1"/>
</dbReference>
<dbReference type="Gene3D" id="1.20.1440.110">
    <property type="entry name" value="acylaminoacyl peptidase"/>
    <property type="match status" value="1"/>
</dbReference>
<dbReference type="PANTHER" id="PTHR22946">
    <property type="entry name" value="DIENELACTONE HYDROLASE DOMAIN-CONTAINING PROTEIN-RELATED"/>
    <property type="match status" value="1"/>
</dbReference>
<reference evidence="3" key="1">
    <citation type="journal article" date="2014" name="Int. J. Syst. Evol. Microbiol.">
        <title>Complete genome sequence of Corynebacterium casei LMG S-19264T (=DSM 44701T), isolated from a smear-ripened cheese.</title>
        <authorList>
            <consortium name="US DOE Joint Genome Institute (JGI-PGF)"/>
            <person name="Walter F."/>
            <person name="Albersmeier A."/>
            <person name="Kalinowski J."/>
            <person name="Ruckert C."/>
        </authorList>
    </citation>
    <scope>NUCLEOTIDE SEQUENCE</scope>
    <source>
        <strain evidence="3">CGMCC 1.15322</strain>
    </source>
</reference>
<dbReference type="InterPro" id="IPR001375">
    <property type="entry name" value="Peptidase_S9_cat"/>
</dbReference>
<evidence type="ECO:0000313" key="3">
    <source>
        <dbReference type="EMBL" id="GGA86575.1"/>
    </source>
</evidence>
<accession>A0A916S7D9</accession>
<dbReference type="AlphaFoldDB" id="A0A916S7D9"/>
<proteinExistence type="predicted"/>
<keyword evidence="4" id="KW-1185">Reference proteome</keyword>
<dbReference type="Pfam" id="PF00326">
    <property type="entry name" value="Peptidase_S9"/>
    <property type="match status" value="1"/>
</dbReference>
<feature type="domain" description="Peptidase S9 prolyl oligopeptidase catalytic" evidence="2">
    <location>
        <begin position="227"/>
        <end position="365"/>
    </location>
</feature>
<keyword evidence="1" id="KW-0378">Hydrolase</keyword>
<dbReference type="SUPFAM" id="SSF53474">
    <property type="entry name" value="alpha/beta-Hydrolases"/>
    <property type="match status" value="1"/>
</dbReference>
<dbReference type="GO" id="GO:0006508">
    <property type="term" value="P:proteolysis"/>
    <property type="evidence" value="ECO:0007669"/>
    <property type="project" value="InterPro"/>
</dbReference>
<dbReference type="EMBL" id="BMIG01000001">
    <property type="protein sequence ID" value="GGA86575.1"/>
    <property type="molecule type" value="Genomic_DNA"/>
</dbReference>
<organism evidence="3 4">
    <name type="scientific">Polaromonas eurypsychrophila</name>
    <dbReference type="NCBI Taxonomy" id="1614635"/>
    <lineage>
        <taxon>Bacteria</taxon>
        <taxon>Pseudomonadati</taxon>
        <taxon>Pseudomonadota</taxon>
        <taxon>Betaproteobacteria</taxon>
        <taxon>Burkholderiales</taxon>
        <taxon>Comamonadaceae</taxon>
        <taxon>Polaromonas</taxon>
    </lineage>
</organism>
<dbReference type="InterPro" id="IPR050261">
    <property type="entry name" value="FrsA_esterase"/>
</dbReference>
<gene>
    <name evidence="3" type="ORF">GCM10011496_04000</name>
</gene>
<name>A0A916S7D9_9BURK</name>
<evidence type="ECO:0000256" key="1">
    <source>
        <dbReference type="ARBA" id="ARBA00022801"/>
    </source>
</evidence>
<protein>
    <recommendedName>
        <fullName evidence="2">Peptidase S9 prolyl oligopeptidase catalytic domain-containing protein</fullName>
    </recommendedName>
</protein>
<dbReference type="GO" id="GO:0008236">
    <property type="term" value="F:serine-type peptidase activity"/>
    <property type="evidence" value="ECO:0007669"/>
    <property type="project" value="InterPro"/>
</dbReference>
<dbReference type="Gene3D" id="3.40.50.1820">
    <property type="entry name" value="alpha/beta hydrolase"/>
    <property type="match status" value="1"/>
</dbReference>
<evidence type="ECO:0000313" key="4">
    <source>
        <dbReference type="Proteomes" id="UP000620596"/>
    </source>
</evidence>
<evidence type="ECO:0000259" key="2">
    <source>
        <dbReference type="Pfam" id="PF00326"/>
    </source>
</evidence>
<dbReference type="Proteomes" id="UP000620596">
    <property type="component" value="Unassembled WGS sequence"/>
</dbReference>
<reference evidence="3" key="2">
    <citation type="submission" date="2020-09" db="EMBL/GenBank/DDBJ databases">
        <authorList>
            <person name="Sun Q."/>
            <person name="Zhou Y."/>
        </authorList>
    </citation>
    <scope>NUCLEOTIDE SEQUENCE</scope>
    <source>
        <strain evidence="3">CGMCC 1.15322</strain>
    </source>
</reference>
<comment type="caution">
    <text evidence="3">The sequence shown here is derived from an EMBL/GenBank/DDBJ whole genome shotgun (WGS) entry which is preliminary data.</text>
</comment>
<dbReference type="InterPro" id="IPR029058">
    <property type="entry name" value="AB_hydrolase_fold"/>
</dbReference>
<dbReference type="GO" id="GO:0052689">
    <property type="term" value="F:carboxylic ester hydrolase activity"/>
    <property type="evidence" value="ECO:0007669"/>
    <property type="project" value="UniProtKB-ARBA"/>
</dbReference>